<dbReference type="SUPFAM" id="SSF48403">
    <property type="entry name" value="Ankyrin repeat"/>
    <property type="match status" value="1"/>
</dbReference>
<feature type="compositionally biased region" description="Basic and acidic residues" evidence="4">
    <location>
        <begin position="423"/>
        <end position="434"/>
    </location>
</feature>
<dbReference type="Pfam" id="PF01833">
    <property type="entry name" value="TIG"/>
    <property type="match status" value="1"/>
</dbReference>
<dbReference type="Gene3D" id="1.25.40.20">
    <property type="entry name" value="Ankyrin repeat-containing domain"/>
    <property type="match status" value="1"/>
</dbReference>
<evidence type="ECO:0000256" key="4">
    <source>
        <dbReference type="SAM" id="MobiDB-lite"/>
    </source>
</evidence>
<dbReference type="CDD" id="cd00102">
    <property type="entry name" value="IPT"/>
    <property type="match status" value="1"/>
</dbReference>
<dbReference type="InterPro" id="IPR014756">
    <property type="entry name" value="Ig_E-set"/>
</dbReference>
<dbReference type="PROSITE" id="PS50297">
    <property type="entry name" value="ANK_REP_REGION"/>
    <property type="match status" value="2"/>
</dbReference>
<dbReference type="EMBL" id="JAAQHG020000009">
    <property type="protein sequence ID" value="KAL1587613.1"/>
    <property type="molecule type" value="Genomic_DNA"/>
</dbReference>
<dbReference type="Gene3D" id="2.60.40.10">
    <property type="entry name" value="Immunoglobulins"/>
    <property type="match status" value="1"/>
</dbReference>
<dbReference type="Pfam" id="PF25603">
    <property type="entry name" value="SPT23_MGA2_DBD"/>
    <property type="match status" value="1"/>
</dbReference>
<dbReference type="PROSITE" id="PS50088">
    <property type="entry name" value="ANK_REPEAT"/>
    <property type="match status" value="2"/>
</dbReference>
<feature type="compositionally biased region" description="Basic and acidic residues" evidence="4">
    <location>
        <begin position="1267"/>
        <end position="1278"/>
    </location>
</feature>
<dbReference type="InterPro" id="IPR036770">
    <property type="entry name" value="Ankyrin_rpt-contain_sf"/>
</dbReference>
<feature type="repeat" description="ANK" evidence="3">
    <location>
        <begin position="1047"/>
        <end position="1079"/>
    </location>
</feature>
<feature type="compositionally biased region" description="Polar residues" evidence="4">
    <location>
        <begin position="75"/>
        <end position="87"/>
    </location>
</feature>
<feature type="repeat" description="ANK" evidence="3">
    <location>
        <begin position="1014"/>
        <end position="1046"/>
    </location>
</feature>
<feature type="region of interest" description="Disordered" evidence="4">
    <location>
        <begin position="629"/>
        <end position="832"/>
    </location>
</feature>
<dbReference type="PANTHER" id="PTHR24166">
    <property type="entry name" value="ROLLING PEBBLES, ISOFORM B"/>
    <property type="match status" value="1"/>
</dbReference>
<evidence type="ECO:0000313" key="6">
    <source>
        <dbReference type="EMBL" id="KAL1587613.1"/>
    </source>
</evidence>
<dbReference type="InterPro" id="IPR002909">
    <property type="entry name" value="IPT_dom"/>
</dbReference>
<feature type="region of interest" description="Disordered" evidence="4">
    <location>
        <begin position="71"/>
        <end position="135"/>
    </location>
</feature>
<keyword evidence="7" id="KW-1185">Reference proteome</keyword>
<feature type="domain" description="IPT/TIG" evidence="5">
    <location>
        <begin position="835"/>
        <end position="923"/>
    </location>
</feature>
<keyword evidence="1" id="KW-0677">Repeat</keyword>
<feature type="compositionally biased region" description="Low complexity" evidence="4">
    <location>
        <begin position="654"/>
        <end position="667"/>
    </location>
</feature>
<comment type="caution">
    <text evidence="6">The sequence shown here is derived from an EMBL/GenBank/DDBJ whole genome shotgun (WGS) entry which is preliminary data.</text>
</comment>
<proteinExistence type="predicted"/>
<accession>A0AB34KWE7</accession>
<dbReference type="Proteomes" id="UP000803884">
    <property type="component" value="Unassembled WGS sequence"/>
</dbReference>
<feature type="region of interest" description="Disordered" evidence="4">
    <location>
        <begin position="399"/>
        <end position="438"/>
    </location>
</feature>
<feature type="region of interest" description="Disordered" evidence="4">
    <location>
        <begin position="1139"/>
        <end position="1177"/>
    </location>
</feature>
<dbReference type="SUPFAM" id="SSF81296">
    <property type="entry name" value="E set domains"/>
    <property type="match status" value="1"/>
</dbReference>
<organism evidence="6 7">
    <name type="scientific">Cladosporium halotolerans</name>
    <dbReference type="NCBI Taxonomy" id="1052096"/>
    <lineage>
        <taxon>Eukaryota</taxon>
        <taxon>Fungi</taxon>
        <taxon>Dikarya</taxon>
        <taxon>Ascomycota</taxon>
        <taxon>Pezizomycotina</taxon>
        <taxon>Dothideomycetes</taxon>
        <taxon>Dothideomycetidae</taxon>
        <taxon>Cladosporiales</taxon>
        <taxon>Cladosporiaceae</taxon>
        <taxon>Cladosporium</taxon>
    </lineage>
</organism>
<feature type="compositionally biased region" description="Basic residues" evidence="4">
    <location>
        <begin position="668"/>
        <end position="680"/>
    </location>
</feature>
<feature type="compositionally biased region" description="Basic and acidic residues" evidence="4">
    <location>
        <begin position="124"/>
        <end position="135"/>
    </location>
</feature>
<dbReference type="InterPro" id="IPR002110">
    <property type="entry name" value="Ankyrin_rpt"/>
</dbReference>
<dbReference type="GeneID" id="96004964"/>
<dbReference type="InterPro" id="IPR050889">
    <property type="entry name" value="Dendritic_Spine_Reg/Scaffold"/>
</dbReference>
<dbReference type="SMART" id="SM00248">
    <property type="entry name" value="ANK"/>
    <property type="match status" value="2"/>
</dbReference>
<feature type="compositionally biased region" description="Polar residues" evidence="4">
    <location>
        <begin position="708"/>
        <end position="741"/>
    </location>
</feature>
<evidence type="ECO:0000256" key="2">
    <source>
        <dbReference type="ARBA" id="ARBA00023043"/>
    </source>
</evidence>
<evidence type="ECO:0000256" key="3">
    <source>
        <dbReference type="PROSITE-ProRule" id="PRU00023"/>
    </source>
</evidence>
<evidence type="ECO:0000313" key="7">
    <source>
        <dbReference type="Proteomes" id="UP000803884"/>
    </source>
</evidence>
<dbReference type="InterPro" id="IPR057962">
    <property type="entry name" value="SPT23_MGA2_DBD"/>
</dbReference>
<keyword evidence="2 3" id="KW-0040">ANK repeat</keyword>
<evidence type="ECO:0000259" key="5">
    <source>
        <dbReference type="SMART" id="SM00429"/>
    </source>
</evidence>
<reference evidence="6 7" key="1">
    <citation type="journal article" date="2020" name="Microbiol. Resour. Announc.">
        <title>Draft Genome Sequence of a Cladosporium Species Isolated from the Mesophotic Ascidian Didemnum maculosum.</title>
        <authorList>
            <person name="Gioti A."/>
            <person name="Siaperas R."/>
            <person name="Nikolaivits E."/>
            <person name="Le Goff G."/>
            <person name="Ouazzani J."/>
            <person name="Kotoulas G."/>
            <person name="Topakas E."/>
        </authorList>
    </citation>
    <scope>NUCLEOTIDE SEQUENCE [LARGE SCALE GENOMIC DNA]</scope>
    <source>
        <strain evidence="6 7">TM138-S3</strain>
    </source>
</reference>
<dbReference type="Pfam" id="PF12796">
    <property type="entry name" value="Ank_2"/>
    <property type="match status" value="1"/>
</dbReference>
<sequence length="1364" mass="146801">MDSHTTPLADGGIDWNDPQFDTTGQYTADQFNDAMNSDSPFTSAFDSYTNMNDFADSPGGLQMRQTTKTAPDFNSFASGAAQSQSHPMNMPSAFPPVETSSQDSSSDTSSGRKRKTASESPMSEVDRSGTVQKEDSLMGADGQKMKLFGADNNAVQAMAVQTSMADNSIFDFSGASSTSSPINATAFDTAMSLDTQMQNIGMQNVAPQFKQESPLQTINPASFTLGGASRDQSPSMMNTAMFNNSPNAVFSTPSSESNETFTATADPNFNLQNPAWNANYGNQFTSPGALHFTPSPAMNGTTPAAQSKPSGAPRGRSLLHIAPISTKSRVETQINVVMTLEKPPPGTEYLHLPLHTIAKSKLLAKEEVDKSKSLELHTMLVCTSAMRNPELKEKALQTAASQDNGVIQRRAEQQKDAGEEDKNDLKNIPEEDRPANGGEVRICNNCIQRERKRAGRKKLKKEEEQQHWERYETERVVVFNSNEFLSFKPWETTQQTQKDHSLADDYIPPEGSMHVTAAMRIACYCRHQSEKEGFQVIFTMKDQAGNIIAQEMSDSILITDDHKTHPPSFSTHVPEQLMYGGGGPVYASHGLPTSFSMVDMSGHVQQGFASSRSTGNLQALAYGQYNPQSHVHQLPNQGFASQTTSGTMTPTSLSRPGSPTSAGSSGPNKKRKSSSFHRKVPSGLTMTPRVDTNQEPAPSMPSAVSMGTPFSPTSAGFSAQGDQSYMTIPNNSGPAQFISSGPPTPAENQPFAFNPTPQGPPRRDAPQNIPDYYQSLPGSRVGSRAPSPVAGSRANLAAYARQQMAPSQPPPRSQVYPTSGSVPGSSGSDADNTMLPMIHKLTPNEGPTTGGTEVSIYGRNFTAGCLVYFGEQPATGLTFYGDQSLLCVTPPGRVGAVHVTIVQAGNVPQYSPSQTSRPIFNYKNSNERMMEMALRFLSQQHTGNANGWYQMAQHSATQFMSQNVSRAGVGMGFDGGNMLSNGPPMLDDTILRIFDAVDVSESPKQPLYDMESEQGETMLTLAASNGLHRVVAALLARGANPDIRDGSGYTPLLHAALQGHSKTFQLLLVKGADPAIRSLSGHHVLDVVSEDARDVFGQILLNTPRTRNVLRSRRSTSSSSSSSLSWDISSASYYESEVDGNSSQQFPSAPPSRRPSAFFSVPQTPRKQSIAEEPTEAPPAAAMHAWRDALAAQIQHFQSSVQEHMSQIPLQLPQLPNIPEDCSLGRRISSLIPGRTATPLPGIDACPPPPAYSDLFPEKLKDCSADRAAKEPVSREVSVETPSDQKCGESNKVSHPADSNIAPTTEGDGPQTKLKDLVDTSAWVWAPLAAVFLSSALVQSLLPHLPAPKATSEPSTTSRHAATC</sequence>
<feature type="compositionally biased region" description="Low complexity" evidence="4">
    <location>
        <begin position="819"/>
        <end position="828"/>
    </location>
</feature>
<feature type="region of interest" description="Disordered" evidence="4">
    <location>
        <begin position="1267"/>
        <end position="1313"/>
    </location>
</feature>
<dbReference type="RefSeq" id="XP_069230718.1">
    <property type="nucleotide sequence ID" value="XM_069372126.1"/>
</dbReference>
<dbReference type="SMART" id="SM00429">
    <property type="entry name" value="IPT"/>
    <property type="match status" value="1"/>
</dbReference>
<name>A0AB34KWE7_9PEZI</name>
<feature type="compositionally biased region" description="Low complexity" evidence="4">
    <location>
        <begin position="99"/>
        <end position="109"/>
    </location>
</feature>
<gene>
    <name evidence="6" type="ORF">WHR41_03520</name>
</gene>
<feature type="compositionally biased region" description="Polar residues" evidence="4">
    <location>
        <begin position="629"/>
        <end position="653"/>
    </location>
</feature>
<evidence type="ECO:0000256" key="1">
    <source>
        <dbReference type="ARBA" id="ARBA00022737"/>
    </source>
</evidence>
<dbReference type="PANTHER" id="PTHR24166:SF48">
    <property type="entry name" value="PROTEIN VAPYRIN"/>
    <property type="match status" value="1"/>
</dbReference>
<protein>
    <recommendedName>
        <fullName evidence="5">IPT/TIG domain-containing protein</fullName>
    </recommendedName>
</protein>
<feature type="region of interest" description="Disordered" evidence="4">
    <location>
        <begin position="1"/>
        <end position="35"/>
    </location>
</feature>
<feature type="compositionally biased region" description="Polar residues" evidence="4">
    <location>
        <begin position="19"/>
        <end position="35"/>
    </location>
</feature>
<dbReference type="InterPro" id="IPR013783">
    <property type="entry name" value="Ig-like_fold"/>
</dbReference>